<evidence type="ECO:0000313" key="9">
    <source>
        <dbReference type="Proteomes" id="UP000631114"/>
    </source>
</evidence>
<evidence type="ECO:0000259" key="7">
    <source>
        <dbReference type="PROSITE" id="PS51369"/>
    </source>
</evidence>
<feature type="compositionally biased region" description="Low complexity" evidence="6">
    <location>
        <begin position="243"/>
        <end position="258"/>
    </location>
</feature>
<feature type="compositionally biased region" description="Polar residues" evidence="6">
    <location>
        <begin position="386"/>
        <end position="401"/>
    </location>
</feature>
<reference evidence="8 9" key="1">
    <citation type="submission" date="2020-10" db="EMBL/GenBank/DDBJ databases">
        <title>The Coptis chinensis genome and diversification of protoberbering-type alkaloids.</title>
        <authorList>
            <person name="Wang B."/>
            <person name="Shu S."/>
            <person name="Song C."/>
            <person name="Liu Y."/>
        </authorList>
    </citation>
    <scope>NUCLEOTIDE SEQUENCE [LARGE SCALE GENOMIC DNA]</scope>
    <source>
        <strain evidence="8">HL-2020</strain>
        <tissue evidence="8">Leaf</tissue>
    </source>
</reference>
<accession>A0A835GXH8</accession>
<proteinExistence type="predicted"/>
<name>A0A835GXH8_9MAGN</name>
<evidence type="ECO:0000256" key="1">
    <source>
        <dbReference type="ARBA" id="ARBA00004123"/>
    </source>
</evidence>
<sequence length="524" mass="58608">MLVVEVVVVVVRNQKLEEEKKKGLSLDPQRNQNHHPHHHHYFQSHLHLHQEQEQEQEDQEEEEEEEQQQQPQEVEQQHGFYGLPQSFHQQVQQHQLFYGREVEGSSLEAQPPKKRSYFPLSEEQRRSIEYARFGEKMGDNPQQPQQTTSRLGLLKSSVGGGEIVEVQGGHIVRSTGRKDRHSKVCTAKGPRDRRVRLSAHTAIQFYDVQDRLGYDRPSKAVDWLIKKAKSAIDELAELPPWRPSATTPTSTAAQSSEQGQEEENQNQGDGFAGSSKRPLGVEQDGSGYGFQQQHLSNNPTSSSGFLPPSLDSDAIADTIKSFFPIAASTTSPPIHFQNYPPDLLSRTTSSHTQDLRLSLQSFQDPILLHHQSQHQHSNPNSSVQQTLFSNSSPLPFETNSTSWSDQQHQEIGRFQRMVAWNAGTDAGSGVGFVFNSQQPSQPVLGQNPFFTQRGPLQSSNSPQFRAWTDPSIANSNQMQSVNQSLISGIGFASGGFSGFRIPARIQGEEEHDAASNKPPSASRH</sequence>
<organism evidence="8 9">
    <name type="scientific">Coptis chinensis</name>
    <dbReference type="NCBI Taxonomy" id="261450"/>
    <lineage>
        <taxon>Eukaryota</taxon>
        <taxon>Viridiplantae</taxon>
        <taxon>Streptophyta</taxon>
        <taxon>Embryophyta</taxon>
        <taxon>Tracheophyta</taxon>
        <taxon>Spermatophyta</taxon>
        <taxon>Magnoliopsida</taxon>
        <taxon>Ranunculales</taxon>
        <taxon>Ranunculaceae</taxon>
        <taxon>Coptidoideae</taxon>
        <taxon>Coptis</taxon>
    </lineage>
</organism>
<evidence type="ECO:0000256" key="3">
    <source>
        <dbReference type="ARBA" id="ARBA00023125"/>
    </source>
</evidence>
<feature type="compositionally biased region" description="Polar residues" evidence="6">
    <location>
        <begin position="289"/>
        <end position="304"/>
    </location>
</feature>
<dbReference type="GO" id="GO:0003700">
    <property type="term" value="F:DNA-binding transcription factor activity"/>
    <property type="evidence" value="ECO:0007669"/>
    <property type="project" value="InterPro"/>
</dbReference>
<dbReference type="PROSITE" id="PS51369">
    <property type="entry name" value="TCP"/>
    <property type="match status" value="1"/>
</dbReference>
<dbReference type="Pfam" id="PF03634">
    <property type="entry name" value="TCP"/>
    <property type="match status" value="1"/>
</dbReference>
<comment type="caution">
    <text evidence="8">The sequence shown here is derived from an EMBL/GenBank/DDBJ whole genome shotgun (WGS) entry which is preliminary data.</text>
</comment>
<keyword evidence="4" id="KW-0804">Transcription</keyword>
<keyword evidence="9" id="KW-1185">Reference proteome</keyword>
<evidence type="ECO:0000256" key="5">
    <source>
        <dbReference type="ARBA" id="ARBA00023242"/>
    </source>
</evidence>
<dbReference type="GO" id="GO:0043565">
    <property type="term" value="F:sequence-specific DNA binding"/>
    <property type="evidence" value="ECO:0007669"/>
    <property type="project" value="TreeGrafter"/>
</dbReference>
<dbReference type="InterPro" id="IPR017887">
    <property type="entry name" value="TF_TCP_subgr"/>
</dbReference>
<dbReference type="EMBL" id="JADFTS010000009">
    <property type="protein sequence ID" value="KAF9588694.1"/>
    <property type="molecule type" value="Genomic_DNA"/>
</dbReference>
<feature type="region of interest" description="Disordered" evidence="6">
    <location>
        <begin position="504"/>
        <end position="524"/>
    </location>
</feature>
<feature type="compositionally biased region" description="Acidic residues" evidence="6">
    <location>
        <begin position="53"/>
        <end position="67"/>
    </location>
</feature>
<evidence type="ECO:0000256" key="6">
    <source>
        <dbReference type="SAM" id="MobiDB-lite"/>
    </source>
</evidence>
<dbReference type="PANTHER" id="PTHR31072">
    <property type="entry name" value="TRANSCRIPTION FACTOR TCP4-RELATED"/>
    <property type="match status" value="1"/>
</dbReference>
<feature type="region of interest" description="Disordered" evidence="6">
    <location>
        <begin position="236"/>
        <end position="309"/>
    </location>
</feature>
<keyword evidence="5" id="KW-0539">Nucleus</keyword>
<evidence type="ECO:0000256" key="2">
    <source>
        <dbReference type="ARBA" id="ARBA00023015"/>
    </source>
</evidence>
<dbReference type="AlphaFoldDB" id="A0A835GXH8"/>
<gene>
    <name evidence="8" type="ORF">IFM89_014570</name>
</gene>
<feature type="compositionally biased region" description="Basic residues" evidence="6">
    <location>
        <begin position="32"/>
        <end position="42"/>
    </location>
</feature>
<dbReference type="OrthoDB" id="1927134at2759"/>
<keyword evidence="3" id="KW-0238">DNA-binding</keyword>
<feature type="domain" description="TCP" evidence="7">
    <location>
        <begin position="177"/>
        <end position="235"/>
    </location>
</feature>
<protein>
    <recommendedName>
        <fullName evidence="7">TCP domain-containing protein</fullName>
    </recommendedName>
</protein>
<keyword evidence="2" id="KW-0805">Transcription regulation</keyword>
<feature type="region of interest" description="Disordered" evidence="6">
    <location>
        <begin position="19"/>
        <end position="75"/>
    </location>
</feature>
<feature type="compositionally biased region" description="Low complexity" evidence="6">
    <location>
        <begin position="374"/>
        <end position="385"/>
    </location>
</feature>
<feature type="region of interest" description="Disordered" evidence="6">
    <location>
        <begin position="370"/>
        <end position="401"/>
    </location>
</feature>
<dbReference type="GO" id="GO:0005634">
    <property type="term" value="C:nucleus"/>
    <property type="evidence" value="ECO:0007669"/>
    <property type="project" value="UniProtKB-SubCell"/>
</dbReference>
<dbReference type="PANTHER" id="PTHR31072:SF273">
    <property type="entry name" value="TRANSCRIPTION FACTOR TCP4"/>
    <property type="match status" value="1"/>
</dbReference>
<evidence type="ECO:0000313" key="8">
    <source>
        <dbReference type="EMBL" id="KAF9588694.1"/>
    </source>
</evidence>
<comment type="subcellular location">
    <subcellularLocation>
        <location evidence="1">Nucleus</location>
    </subcellularLocation>
</comment>
<dbReference type="InterPro" id="IPR005333">
    <property type="entry name" value="Transcription_factor_TCP"/>
</dbReference>
<dbReference type="Proteomes" id="UP000631114">
    <property type="component" value="Unassembled WGS sequence"/>
</dbReference>
<evidence type="ECO:0000256" key="4">
    <source>
        <dbReference type="ARBA" id="ARBA00023163"/>
    </source>
</evidence>